<feature type="compositionally biased region" description="Low complexity" evidence="1">
    <location>
        <begin position="10"/>
        <end position="22"/>
    </location>
</feature>
<dbReference type="OrthoDB" id="126917at2759"/>
<protein>
    <submittedName>
        <fullName evidence="2">Unnamed protein product</fullName>
    </submittedName>
</protein>
<comment type="caution">
    <text evidence="2">The sequence shown here is derived from an EMBL/GenBank/DDBJ whole genome shotgun (WGS) entry which is preliminary data.</text>
</comment>
<accession>A0A9W6XZE3</accession>
<proteinExistence type="predicted"/>
<sequence length="318" mass="33769">MPGKGTRSSAKAPAKKAAGAPKPKAKPRGQASALAEATAAASAAIQSPGASNAPSSTHSRRSRSPDLPPDDRPNPRFAYRDHSPGSHADPERVLYSGDESDPHEAEGSHSAASLAPAAPASREGETRPSPSQADPQAKAARTARNPDTGKRSASQSPRRKARDSFRGLFDSLSDDDEEVCAVPKPQEISNDLDGQQERYHAAQLQSSNLPSAQASVPVQSTQTAGGKAYPRGYYPPDEGTGAASFLEKLQDPRGIVGGYTSRGAFERELVMNEPLFQENIEAARCVLLAPHRIPLKEFTSLRKKPETKGGLHPVWGYP</sequence>
<gene>
    <name evidence="2" type="ORF">Pfra01_001920800</name>
</gene>
<feature type="compositionally biased region" description="Low complexity" evidence="1">
    <location>
        <begin position="31"/>
        <end position="57"/>
    </location>
</feature>
<feature type="compositionally biased region" description="Basic and acidic residues" evidence="1">
    <location>
        <begin position="69"/>
        <end position="92"/>
    </location>
</feature>
<reference evidence="2" key="1">
    <citation type="submission" date="2023-04" db="EMBL/GenBank/DDBJ databases">
        <title>Phytophthora fragariaefolia NBRC 109709.</title>
        <authorList>
            <person name="Ichikawa N."/>
            <person name="Sato H."/>
            <person name="Tonouchi N."/>
        </authorList>
    </citation>
    <scope>NUCLEOTIDE SEQUENCE</scope>
    <source>
        <strain evidence="2">NBRC 109709</strain>
    </source>
</reference>
<dbReference type="EMBL" id="BSXT01002462">
    <property type="protein sequence ID" value="GMF49036.1"/>
    <property type="molecule type" value="Genomic_DNA"/>
</dbReference>
<name>A0A9W6XZE3_9STRA</name>
<feature type="compositionally biased region" description="Low complexity" evidence="1">
    <location>
        <begin position="108"/>
        <end position="121"/>
    </location>
</feature>
<feature type="region of interest" description="Disordered" evidence="1">
    <location>
        <begin position="1"/>
        <end position="194"/>
    </location>
</feature>
<evidence type="ECO:0000313" key="2">
    <source>
        <dbReference type="EMBL" id="GMF49036.1"/>
    </source>
</evidence>
<keyword evidence="3" id="KW-1185">Reference proteome</keyword>
<evidence type="ECO:0000256" key="1">
    <source>
        <dbReference type="SAM" id="MobiDB-lite"/>
    </source>
</evidence>
<evidence type="ECO:0000313" key="3">
    <source>
        <dbReference type="Proteomes" id="UP001165121"/>
    </source>
</evidence>
<dbReference type="Proteomes" id="UP001165121">
    <property type="component" value="Unassembled WGS sequence"/>
</dbReference>
<organism evidence="2 3">
    <name type="scientific">Phytophthora fragariaefolia</name>
    <dbReference type="NCBI Taxonomy" id="1490495"/>
    <lineage>
        <taxon>Eukaryota</taxon>
        <taxon>Sar</taxon>
        <taxon>Stramenopiles</taxon>
        <taxon>Oomycota</taxon>
        <taxon>Peronosporomycetes</taxon>
        <taxon>Peronosporales</taxon>
        <taxon>Peronosporaceae</taxon>
        <taxon>Phytophthora</taxon>
    </lineage>
</organism>
<dbReference type="AlphaFoldDB" id="A0A9W6XZE3"/>